<dbReference type="EMBL" id="JBEPMA010000004">
    <property type="protein sequence ID" value="MET3617311.1"/>
    <property type="molecule type" value="Genomic_DNA"/>
</dbReference>
<name>A0ABV2J950_9FIRM</name>
<proteinExistence type="predicted"/>
<dbReference type="RefSeq" id="WP_354367641.1">
    <property type="nucleotide sequence ID" value="NZ_JBEPMA010000004.1"/>
</dbReference>
<reference evidence="1 2" key="1">
    <citation type="submission" date="2024-06" db="EMBL/GenBank/DDBJ databases">
        <title>Genomic Encyclopedia of Type Strains, Phase IV (KMG-IV): sequencing the most valuable type-strain genomes for metagenomic binning, comparative biology and taxonomic classification.</title>
        <authorList>
            <person name="Goeker M."/>
        </authorList>
    </citation>
    <scope>NUCLEOTIDE SEQUENCE [LARGE SCALE GENOMIC DNA]</scope>
    <source>
        <strain evidence="1 2">DSM 21460</strain>
    </source>
</reference>
<dbReference type="Proteomes" id="UP001549162">
    <property type="component" value="Unassembled WGS sequence"/>
</dbReference>
<accession>A0ABV2J950</accession>
<evidence type="ECO:0000313" key="2">
    <source>
        <dbReference type="Proteomes" id="UP001549162"/>
    </source>
</evidence>
<sequence>MKFLRKLIYRYKLEKKMRKECKEKGFIIGSCWYDDEDGKRVCFSYTCEESLIKARLQDLHLKFQDVLGIIILKITKQNGE</sequence>
<evidence type="ECO:0008006" key="3">
    <source>
        <dbReference type="Google" id="ProtNLM"/>
    </source>
</evidence>
<keyword evidence="2" id="KW-1185">Reference proteome</keyword>
<organism evidence="1 2">
    <name type="scientific">Peptoniphilus olsenii</name>
    <dbReference type="NCBI Taxonomy" id="411570"/>
    <lineage>
        <taxon>Bacteria</taxon>
        <taxon>Bacillati</taxon>
        <taxon>Bacillota</taxon>
        <taxon>Tissierellia</taxon>
        <taxon>Tissierellales</taxon>
        <taxon>Peptoniphilaceae</taxon>
        <taxon>Peptoniphilus</taxon>
    </lineage>
</organism>
<evidence type="ECO:0000313" key="1">
    <source>
        <dbReference type="EMBL" id="MET3617311.1"/>
    </source>
</evidence>
<gene>
    <name evidence="1" type="ORF">ABID14_000940</name>
</gene>
<comment type="caution">
    <text evidence="1">The sequence shown here is derived from an EMBL/GenBank/DDBJ whole genome shotgun (WGS) entry which is preliminary data.</text>
</comment>
<protein>
    <recommendedName>
        <fullName evidence="3">DUF5659 domain-containing protein</fullName>
    </recommendedName>
</protein>